<dbReference type="InterPro" id="IPR036100">
    <property type="entry name" value="QueA_sf"/>
</dbReference>
<comment type="caution">
    <text evidence="6">The sequence shown here is derived from an EMBL/GenBank/DDBJ whole genome shotgun (WGS) entry which is preliminary data.</text>
</comment>
<dbReference type="GO" id="GO:0051075">
    <property type="term" value="F:S-adenosylmethionine:tRNA ribosyltransferase-isomerase activity"/>
    <property type="evidence" value="ECO:0007669"/>
    <property type="project" value="UniProtKB-EC"/>
</dbReference>
<dbReference type="Proteomes" id="UP000256779">
    <property type="component" value="Unassembled WGS sequence"/>
</dbReference>
<dbReference type="InterPro" id="IPR042119">
    <property type="entry name" value="QueA_dom2"/>
</dbReference>
<keyword evidence="7" id="KW-1185">Reference proteome</keyword>
<evidence type="ECO:0000256" key="3">
    <source>
        <dbReference type="ARBA" id="ARBA00022691"/>
    </source>
</evidence>
<evidence type="ECO:0000256" key="4">
    <source>
        <dbReference type="ARBA" id="ARBA00022785"/>
    </source>
</evidence>
<dbReference type="Pfam" id="PF02547">
    <property type="entry name" value="Queuosine_synth"/>
    <property type="match status" value="1"/>
</dbReference>
<evidence type="ECO:0000313" key="6">
    <source>
        <dbReference type="EMBL" id="RED96999.1"/>
    </source>
</evidence>
<gene>
    <name evidence="5" type="primary">queA</name>
    <name evidence="6" type="ORF">C7460_11347</name>
</gene>
<dbReference type="Gene3D" id="2.40.10.240">
    <property type="entry name" value="QueA-like"/>
    <property type="match status" value="1"/>
</dbReference>
<evidence type="ECO:0000256" key="1">
    <source>
        <dbReference type="ARBA" id="ARBA00022490"/>
    </source>
</evidence>
<evidence type="ECO:0000313" key="7">
    <source>
        <dbReference type="Proteomes" id="UP000256779"/>
    </source>
</evidence>
<dbReference type="SUPFAM" id="SSF111337">
    <property type="entry name" value="QueA-like"/>
    <property type="match status" value="1"/>
</dbReference>
<comment type="subcellular location">
    <subcellularLocation>
        <location evidence="5">Cytoplasm</location>
    </subcellularLocation>
</comment>
<reference evidence="6 7" key="1">
    <citation type="submission" date="2018-07" db="EMBL/GenBank/DDBJ databases">
        <title>Genomic Encyclopedia of Type Strains, Phase IV (KMG-IV): sequencing the most valuable type-strain genomes for metagenomic binning, comparative biology and taxonomic classification.</title>
        <authorList>
            <person name="Goeker M."/>
        </authorList>
    </citation>
    <scope>NUCLEOTIDE SEQUENCE [LARGE SCALE GENOMIC DNA]</scope>
    <source>
        <strain evidence="6 7">DSM 4134</strain>
    </source>
</reference>
<dbReference type="GO" id="GO:0008616">
    <property type="term" value="P:tRNA queuosine(34) biosynthetic process"/>
    <property type="evidence" value="ECO:0007669"/>
    <property type="project" value="UniProtKB-UniRule"/>
</dbReference>
<dbReference type="HAMAP" id="MF_00113">
    <property type="entry name" value="QueA"/>
    <property type="match status" value="1"/>
</dbReference>
<dbReference type="GO" id="GO:0005737">
    <property type="term" value="C:cytoplasm"/>
    <property type="evidence" value="ECO:0007669"/>
    <property type="project" value="UniProtKB-SubCell"/>
</dbReference>
<evidence type="ECO:0000256" key="2">
    <source>
        <dbReference type="ARBA" id="ARBA00022679"/>
    </source>
</evidence>
<keyword evidence="4 5" id="KW-0671">Queuosine biosynthesis</keyword>
<name>A0A3D9L2I9_MARFU</name>
<dbReference type="AlphaFoldDB" id="A0A3D9L2I9"/>
<dbReference type="EMBL" id="QREG01000013">
    <property type="protein sequence ID" value="RED96999.1"/>
    <property type="molecule type" value="Genomic_DNA"/>
</dbReference>
<dbReference type="PANTHER" id="PTHR30307">
    <property type="entry name" value="S-ADENOSYLMETHIONINE:TRNA RIBOSYLTRANSFERASE-ISOMERASE"/>
    <property type="match status" value="1"/>
</dbReference>
<dbReference type="UniPathway" id="UPA00392"/>
<protein>
    <recommendedName>
        <fullName evidence="5">S-adenosylmethionine:tRNA ribosyltransferase-isomerase</fullName>
        <ecNumber evidence="5">2.4.99.17</ecNumber>
    </recommendedName>
    <alternativeName>
        <fullName evidence="5">Queuosine biosynthesis protein QueA</fullName>
    </alternativeName>
</protein>
<dbReference type="InterPro" id="IPR042118">
    <property type="entry name" value="QueA_dom1"/>
</dbReference>
<keyword evidence="2 5" id="KW-0808">Transferase</keyword>
<dbReference type="PANTHER" id="PTHR30307:SF0">
    <property type="entry name" value="S-ADENOSYLMETHIONINE:TRNA RIBOSYLTRANSFERASE-ISOMERASE"/>
    <property type="match status" value="1"/>
</dbReference>
<dbReference type="OrthoDB" id="9805933at2"/>
<evidence type="ECO:0000256" key="5">
    <source>
        <dbReference type="HAMAP-Rule" id="MF_00113"/>
    </source>
</evidence>
<comment type="function">
    <text evidence="5">Transfers and isomerizes the ribose moiety from AdoMet to the 7-aminomethyl group of 7-deazaguanine (preQ1-tRNA) to give epoxyqueuosine (oQ-tRNA).</text>
</comment>
<sequence length="394" mass="44647">MQPESLDLRNYTYELPDEKIAKYPLEDRASSKLLCYDNGQITHGHFRDISQKLPSGSFLVFNDTKVIPARLIFYKETGARIEIFLLDPIAPTNVYESVMSGKESCTWHAMIGNAKKWKEHALTMQVGDNLLKATRVADDQVKFEWTSDDTFSDVLTAIGKIPLPPYLGREATDKDIPRYQTIYSKHEGAVAAPTAGLHFTEEVMNSLKARKIAIDYLTLHVSAGTFQPIKTDNVADHPMHREQVVLSKTNIENLLNNDILIPVGTTSMRTMESLFWYGQLLSENPEAPFFVEKSTPYRKVPVISKQESLQNVLSYMERNQLETLIGHTEIFIYPGYSFKLCKGLITNFHLPGSTLILLVAALIGDDWRKVYQEALNANYRFLSYGDSSLLLPNQ</sequence>
<comment type="pathway">
    <text evidence="5">tRNA modification; tRNA-queuosine biosynthesis.</text>
</comment>
<dbReference type="Gene3D" id="3.40.1780.10">
    <property type="entry name" value="QueA-like"/>
    <property type="match status" value="1"/>
</dbReference>
<keyword evidence="3 5" id="KW-0949">S-adenosyl-L-methionine</keyword>
<comment type="similarity">
    <text evidence="5">Belongs to the QueA family.</text>
</comment>
<comment type="subunit">
    <text evidence="5">Monomer.</text>
</comment>
<dbReference type="RefSeq" id="WP_115868745.1">
    <property type="nucleotide sequence ID" value="NZ_QREG01000013.1"/>
</dbReference>
<keyword evidence="1 5" id="KW-0963">Cytoplasm</keyword>
<organism evidence="6 7">
    <name type="scientific">Marinoscillum furvescens DSM 4134</name>
    <dbReference type="NCBI Taxonomy" id="1122208"/>
    <lineage>
        <taxon>Bacteria</taxon>
        <taxon>Pseudomonadati</taxon>
        <taxon>Bacteroidota</taxon>
        <taxon>Cytophagia</taxon>
        <taxon>Cytophagales</taxon>
        <taxon>Reichenbachiellaceae</taxon>
        <taxon>Marinoscillum</taxon>
    </lineage>
</organism>
<proteinExistence type="inferred from homology"/>
<comment type="catalytic activity">
    <reaction evidence="5">
        <text>7-aminomethyl-7-carbaguanosine(34) in tRNA + S-adenosyl-L-methionine = epoxyqueuosine(34) in tRNA + adenine + L-methionine + 2 H(+)</text>
        <dbReference type="Rhea" id="RHEA:32155"/>
        <dbReference type="Rhea" id="RHEA-COMP:10342"/>
        <dbReference type="Rhea" id="RHEA-COMP:18582"/>
        <dbReference type="ChEBI" id="CHEBI:15378"/>
        <dbReference type="ChEBI" id="CHEBI:16708"/>
        <dbReference type="ChEBI" id="CHEBI:57844"/>
        <dbReference type="ChEBI" id="CHEBI:59789"/>
        <dbReference type="ChEBI" id="CHEBI:82833"/>
        <dbReference type="ChEBI" id="CHEBI:194443"/>
        <dbReference type="EC" id="2.4.99.17"/>
    </reaction>
</comment>
<accession>A0A3D9L2I9</accession>
<dbReference type="InterPro" id="IPR003699">
    <property type="entry name" value="QueA"/>
</dbReference>
<dbReference type="EC" id="2.4.99.17" evidence="5"/>
<keyword evidence="6" id="KW-0413">Isomerase</keyword>